<name>A0A2P4XKX4_9STRA</name>
<dbReference type="AlphaFoldDB" id="A0A2P4XKX4"/>
<reference evidence="1 2" key="1">
    <citation type="journal article" date="2017" name="Genome Biol. Evol.">
        <title>Phytophthora megakarya and P. palmivora, closely related causal agents of cacao black pod rot, underwent increases in genome sizes and gene numbers by different mechanisms.</title>
        <authorList>
            <person name="Ali S.S."/>
            <person name="Shao J."/>
            <person name="Lary D.J."/>
            <person name="Kronmiller B."/>
            <person name="Shen D."/>
            <person name="Strem M.D."/>
            <person name="Amoako-Attah I."/>
            <person name="Akrofi A.Y."/>
            <person name="Begoude B.A."/>
            <person name="Ten Hoopen G.M."/>
            <person name="Coulibaly K."/>
            <person name="Kebe B.I."/>
            <person name="Melnick R.L."/>
            <person name="Guiltinan M.J."/>
            <person name="Tyler B.M."/>
            <person name="Meinhardt L.W."/>
            <person name="Bailey B.A."/>
        </authorList>
    </citation>
    <scope>NUCLEOTIDE SEQUENCE [LARGE SCALE GENOMIC DNA]</scope>
    <source>
        <strain evidence="2">sbr112.9</strain>
    </source>
</reference>
<dbReference type="InterPro" id="IPR052727">
    <property type="entry name" value="Rab4/Rab5_effector"/>
</dbReference>
<accession>A0A2P4XKX4</accession>
<dbReference type="Gene3D" id="3.30.530.20">
    <property type="match status" value="1"/>
</dbReference>
<dbReference type="PANTHER" id="PTHR13510">
    <property type="entry name" value="FYVE-FINGER-CONTAINING RAB5 EFFECTOR PROTEIN RABENOSYN-5-RELATED"/>
    <property type="match status" value="1"/>
</dbReference>
<organism evidence="1 2">
    <name type="scientific">Phytophthora palmivora</name>
    <dbReference type="NCBI Taxonomy" id="4796"/>
    <lineage>
        <taxon>Eukaryota</taxon>
        <taxon>Sar</taxon>
        <taxon>Stramenopiles</taxon>
        <taxon>Oomycota</taxon>
        <taxon>Peronosporomycetes</taxon>
        <taxon>Peronosporales</taxon>
        <taxon>Peronosporaceae</taxon>
        <taxon>Phytophthora</taxon>
    </lineage>
</organism>
<evidence type="ECO:0000313" key="2">
    <source>
        <dbReference type="Proteomes" id="UP000237271"/>
    </source>
</evidence>
<proteinExistence type="predicted"/>
<dbReference type="EMBL" id="NCKW01009709">
    <property type="protein sequence ID" value="POM66184.1"/>
    <property type="molecule type" value="Genomic_DNA"/>
</dbReference>
<dbReference type="OrthoDB" id="101134at2759"/>
<dbReference type="PANTHER" id="PTHR13510:SF44">
    <property type="entry name" value="RABENOSYN-5"/>
    <property type="match status" value="1"/>
</dbReference>
<evidence type="ECO:0000313" key="1">
    <source>
        <dbReference type="EMBL" id="POM66184.1"/>
    </source>
</evidence>
<protein>
    <submittedName>
        <fullName evidence="1">Uncharacterized protein</fullName>
    </submittedName>
</protein>
<comment type="caution">
    <text evidence="1">The sequence shown here is derived from an EMBL/GenBank/DDBJ whole genome shotgun (WGS) entry which is preliminary data.</text>
</comment>
<gene>
    <name evidence="1" type="ORF">PHPALM_17996</name>
</gene>
<keyword evidence="2" id="KW-1185">Reference proteome</keyword>
<sequence>MAKDRFINANPYPDVHVSEEERKQLIELVDGFVQDYFQKYEKFVVVDKHQVDERRWQHVKSRDNLHIYTERSQKELARKGLVPEHASNSIEMVDDDDVPDKELPVILSVGTFVGEMDDLMFGVVNPTLDVMRIKASYVHDLDSAAVLCPVVEPSEDEPFRSLVVKWMTIDVPLQSTNLVKCRDFVYIEATGILHFANGDRVGYHLLHSINFPQTKPLPNKIRGNLSVFGFFRQIEENVIDNFASGIVDPGGDIMRVDIHHLNVKIKLVVQTSV</sequence>
<dbReference type="Proteomes" id="UP000237271">
    <property type="component" value="Unassembled WGS sequence"/>
</dbReference>
<dbReference type="InterPro" id="IPR023393">
    <property type="entry name" value="START-like_dom_sf"/>
</dbReference>